<evidence type="ECO:0000313" key="2">
    <source>
        <dbReference type="EMBL" id="TDF99339.1"/>
    </source>
</evidence>
<name>A0A4R5KTV5_9BACL</name>
<feature type="transmembrane region" description="Helical" evidence="1">
    <location>
        <begin position="124"/>
        <end position="142"/>
    </location>
</feature>
<accession>A0A4R5KTV5</accession>
<sequence>MQIGYIFAYVSAVIFIVAILFSPKRLSKSDIYFTWFIMAALTIYIDLFFGYILDLYDFVKPNLTVIDLILEASLVPAAGILIVNFLPKRTRNFAIYLIAVVCLSIVFEWLSTITGYLVYKGWKLIYSVPIYTLGVMYLRWHLHYLRRTTK</sequence>
<keyword evidence="1" id="KW-1133">Transmembrane helix</keyword>
<organism evidence="2 3">
    <name type="scientific">Paenibacillus piri</name>
    <dbReference type="NCBI Taxonomy" id="2547395"/>
    <lineage>
        <taxon>Bacteria</taxon>
        <taxon>Bacillati</taxon>
        <taxon>Bacillota</taxon>
        <taxon>Bacilli</taxon>
        <taxon>Bacillales</taxon>
        <taxon>Paenibacillaceae</taxon>
        <taxon>Paenibacillus</taxon>
    </lineage>
</organism>
<proteinExistence type="predicted"/>
<keyword evidence="1" id="KW-0472">Membrane</keyword>
<protein>
    <submittedName>
        <fullName evidence="2">Uncharacterized protein</fullName>
    </submittedName>
</protein>
<keyword evidence="1" id="KW-0812">Transmembrane</keyword>
<dbReference type="AlphaFoldDB" id="A0A4R5KTV5"/>
<feature type="transmembrane region" description="Helical" evidence="1">
    <location>
        <begin position="6"/>
        <end position="23"/>
    </location>
</feature>
<feature type="transmembrane region" description="Helical" evidence="1">
    <location>
        <begin position="93"/>
        <end position="118"/>
    </location>
</feature>
<dbReference type="EMBL" id="SMRT01000002">
    <property type="protein sequence ID" value="TDF99339.1"/>
    <property type="molecule type" value="Genomic_DNA"/>
</dbReference>
<dbReference type="NCBIfam" id="NF041644">
    <property type="entry name" value="CBO0543_fam"/>
    <property type="match status" value="1"/>
</dbReference>
<evidence type="ECO:0000313" key="3">
    <source>
        <dbReference type="Proteomes" id="UP000295636"/>
    </source>
</evidence>
<dbReference type="Proteomes" id="UP000295636">
    <property type="component" value="Unassembled WGS sequence"/>
</dbReference>
<feature type="transmembrane region" description="Helical" evidence="1">
    <location>
        <begin position="35"/>
        <end position="53"/>
    </location>
</feature>
<comment type="caution">
    <text evidence="2">The sequence shown here is derived from an EMBL/GenBank/DDBJ whole genome shotgun (WGS) entry which is preliminary data.</text>
</comment>
<feature type="transmembrane region" description="Helical" evidence="1">
    <location>
        <begin position="65"/>
        <end position="86"/>
    </location>
</feature>
<keyword evidence="3" id="KW-1185">Reference proteome</keyword>
<evidence type="ECO:0000256" key="1">
    <source>
        <dbReference type="SAM" id="Phobius"/>
    </source>
</evidence>
<gene>
    <name evidence="2" type="ORF">E1757_05630</name>
</gene>
<reference evidence="2 3" key="1">
    <citation type="submission" date="2019-03" db="EMBL/GenBank/DDBJ databases">
        <title>This is whole genome sequence of Paenibacillus sp MS74 strain.</title>
        <authorList>
            <person name="Trinh H.N."/>
        </authorList>
    </citation>
    <scope>NUCLEOTIDE SEQUENCE [LARGE SCALE GENOMIC DNA]</scope>
    <source>
        <strain evidence="2 3">MS74</strain>
    </source>
</reference>
<dbReference type="InterPro" id="IPR048147">
    <property type="entry name" value="CBO0543-like"/>
</dbReference>